<comment type="similarity">
    <text evidence="2">Belongs to the TRAFAC class myosin-kinesin ATPase superfamily. Kinesin family.</text>
</comment>
<dbReference type="GO" id="GO:0007018">
    <property type="term" value="P:microtubule-based movement"/>
    <property type="evidence" value="ECO:0007669"/>
    <property type="project" value="InterPro"/>
</dbReference>
<sequence>MEDVQFDAFQKDPETLDFSSSRVFDWESTLSRHQVPSEGNKNSDDGLSLVDSMLCDSGPRLISSGLVRSNCTEEIVIFVNAGGEAMAEGDSGMNFHGDMFFEGGSDLRTEEYISEGGDYPVLYQSARLGNFSYRFLSLPPGDYFVDLHFAEIINTNGPKGMRVFNVLADFDIFSIVGANKPLQVVDLRVNLKEDGEIVIRFEGVHGSPVVSGICIRKAPKQTALTEKHEYLVCNNCATEIEVSSTQMKFMQTQSIAKYEKKIEELTMQCQLKTDECYQAWMSLTATNEELQRVRMELGDKFKLWLVDLAGSERLAKTDAQGERLKEAQNINRSLSALGDVISALASKSSHIPYRNSKLTHLLQDSLGGDSKTLMFVQISPSERDLSETLSSLNFATRVRGIELGPAKKQVDTGELQKMKVMLDKARQECRSKDESLKKLEETLQNFENKNRGKDHIHKNQQERIKELESQLESGTTLYSQSEKQLSQLSNRLKSKEEICNTLQQKVKDLESRLHDRDQSESSMYQQKMRELENQLREKTQESESNSHILQQKVKELERRLNEQDDESVSLLHQKIKELEDKLREQQQQQKLDYKLAPSCPDKSRTTPNAVKVISRDEHISDIEPRILRSSNSTSRSANGGTAVTDYHLHESRRKREFSIGETENNMNLPSLTDKKIRRSDPTKPTGRLSRTTTRPLSTAVQRPTPHTRINRDQVQGVKDNNKKKIWNR</sequence>
<dbReference type="InterPro" id="IPR001752">
    <property type="entry name" value="Kinesin_motor_dom"/>
</dbReference>
<dbReference type="SUPFAM" id="SSF57997">
    <property type="entry name" value="Tropomyosin"/>
    <property type="match status" value="1"/>
</dbReference>
<feature type="compositionally biased region" description="Basic and acidic residues" evidence="3">
    <location>
        <begin position="527"/>
        <end position="541"/>
    </location>
</feature>
<feature type="compositionally biased region" description="Polar residues" evidence="3">
    <location>
        <begin position="628"/>
        <end position="641"/>
    </location>
</feature>
<feature type="compositionally biased region" description="Basic and acidic residues" evidence="3">
    <location>
        <begin position="672"/>
        <end position="681"/>
    </location>
</feature>
<evidence type="ECO:0000256" key="2">
    <source>
        <dbReference type="PROSITE-ProRule" id="PRU00283"/>
    </source>
</evidence>
<dbReference type="Gene3D" id="3.40.850.10">
    <property type="entry name" value="Kinesin motor domain"/>
    <property type="match status" value="1"/>
</dbReference>
<comment type="caution">
    <text evidence="5">The sequence shown here is derived from an EMBL/GenBank/DDBJ whole genome shotgun (WGS) entry which is preliminary data.</text>
</comment>
<dbReference type="PANTHER" id="PTHR47972">
    <property type="entry name" value="KINESIN-LIKE PROTEIN KLP-3"/>
    <property type="match status" value="1"/>
</dbReference>
<dbReference type="Pfam" id="PF00225">
    <property type="entry name" value="Kinesin"/>
    <property type="match status" value="1"/>
</dbReference>
<feature type="domain" description="Kinesin motor" evidence="4">
    <location>
        <begin position="302"/>
        <end position="401"/>
    </location>
</feature>
<dbReference type="PANTHER" id="PTHR47972:SF18">
    <property type="entry name" value="KINESIN-LIKE PROTEIN KIN-14R"/>
    <property type="match status" value="1"/>
</dbReference>
<evidence type="ECO:0000313" key="5">
    <source>
        <dbReference type="EMBL" id="KAK6923855.1"/>
    </source>
</evidence>
<dbReference type="GO" id="GO:0003777">
    <property type="term" value="F:microtubule motor activity"/>
    <property type="evidence" value="ECO:0007669"/>
    <property type="project" value="InterPro"/>
</dbReference>
<accession>A0AAN8UXT0</accession>
<reference evidence="5 6" key="1">
    <citation type="submission" date="2023-12" db="EMBL/GenBank/DDBJ databases">
        <title>A high-quality genome assembly for Dillenia turbinata (Dilleniales).</title>
        <authorList>
            <person name="Chanderbali A."/>
        </authorList>
    </citation>
    <scope>NUCLEOTIDE SEQUENCE [LARGE SCALE GENOMIC DNA]</scope>
    <source>
        <strain evidence="5">LSX21</strain>
        <tissue evidence="5">Leaf</tissue>
    </source>
</reference>
<dbReference type="PROSITE" id="PS50067">
    <property type="entry name" value="KINESIN_MOTOR_2"/>
    <property type="match status" value="1"/>
</dbReference>
<proteinExistence type="inferred from homology"/>
<dbReference type="Gene3D" id="2.60.120.430">
    <property type="entry name" value="Galactose-binding lectin"/>
    <property type="match status" value="1"/>
</dbReference>
<dbReference type="InterPro" id="IPR027417">
    <property type="entry name" value="P-loop_NTPase"/>
</dbReference>
<evidence type="ECO:0000256" key="3">
    <source>
        <dbReference type="SAM" id="MobiDB-lite"/>
    </source>
</evidence>
<dbReference type="InterPro" id="IPR036961">
    <property type="entry name" value="Kinesin_motor_dom_sf"/>
</dbReference>
<evidence type="ECO:0000313" key="6">
    <source>
        <dbReference type="Proteomes" id="UP001370490"/>
    </source>
</evidence>
<feature type="compositionally biased region" description="Polar residues" evidence="3">
    <location>
        <begin position="661"/>
        <end position="670"/>
    </location>
</feature>
<gene>
    <name evidence="5" type="ORF">RJ641_010055</name>
</gene>
<dbReference type="Proteomes" id="UP001370490">
    <property type="component" value="Unassembled WGS sequence"/>
</dbReference>
<evidence type="ECO:0000259" key="4">
    <source>
        <dbReference type="PROSITE" id="PS50067"/>
    </source>
</evidence>
<dbReference type="PRINTS" id="PR00380">
    <property type="entry name" value="KINESINHEAVY"/>
</dbReference>
<keyword evidence="1" id="KW-0505">Motor protein</keyword>
<organism evidence="5 6">
    <name type="scientific">Dillenia turbinata</name>
    <dbReference type="NCBI Taxonomy" id="194707"/>
    <lineage>
        <taxon>Eukaryota</taxon>
        <taxon>Viridiplantae</taxon>
        <taxon>Streptophyta</taxon>
        <taxon>Embryophyta</taxon>
        <taxon>Tracheophyta</taxon>
        <taxon>Spermatophyta</taxon>
        <taxon>Magnoliopsida</taxon>
        <taxon>eudicotyledons</taxon>
        <taxon>Gunneridae</taxon>
        <taxon>Pentapetalae</taxon>
        <taxon>Dilleniales</taxon>
        <taxon>Dilleniaceae</taxon>
        <taxon>Dillenia</taxon>
    </lineage>
</organism>
<dbReference type="GO" id="GO:0015630">
    <property type="term" value="C:microtubule cytoskeleton"/>
    <property type="evidence" value="ECO:0007669"/>
    <property type="project" value="TreeGrafter"/>
</dbReference>
<feature type="compositionally biased region" description="Low complexity" evidence="3">
    <location>
        <begin position="684"/>
        <end position="698"/>
    </location>
</feature>
<comment type="caution">
    <text evidence="2">Lacks conserved residue(s) required for the propagation of feature annotation.</text>
</comment>
<dbReference type="InterPro" id="IPR021720">
    <property type="entry name" value="Malectin_dom"/>
</dbReference>
<dbReference type="GO" id="GO:0005524">
    <property type="term" value="F:ATP binding"/>
    <property type="evidence" value="ECO:0007669"/>
    <property type="project" value="InterPro"/>
</dbReference>
<dbReference type="AlphaFoldDB" id="A0AAN8UXT0"/>
<dbReference type="GO" id="GO:0008017">
    <property type="term" value="F:microtubule binding"/>
    <property type="evidence" value="ECO:0007669"/>
    <property type="project" value="InterPro"/>
</dbReference>
<feature type="region of interest" description="Disordered" evidence="3">
    <location>
        <begin position="511"/>
        <end position="548"/>
    </location>
</feature>
<dbReference type="EMBL" id="JBAMMX010000017">
    <property type="protein sequence ID" value="KAK6923855.1"/>
    <property type="molecule type" value="Genomic_DNA"/>
</dbReference>
<protein>
    <submittedName>
        <fullName evidence="5">Kinesin motor domain</fullName>
    </submittedName>
</protein>
<feature type="region of interest" description="Disordered" evidence="3">
    <location>
        <begin position="627"/>
        <end position="728"/>
    </location>
</feature>
<keyword evidence="6" id="KW-1185">Reference proteome</keyword>
<evidence type="ECO:0000256" key="1">
    <source>
        <dbReference type="ARBA" id="ARBA00023175"/>
    </source>
</evidence>
<name>A0AAN8UXT0_9MAGN</name>
<dbReference type="SUPFAM" id="SSF52540">
    <property type="entry name" value="P-loop containing nucleoside triphosphate hydrolases"/>
    <property type="match status" value="1"/>
</dbReference>
<dbReference type="InterPro" id="IPR027640">
    <property type="entry name" value="Kinesin-like_fam"/>
</dbReference>
<dbReference type="SMART" id="SM00129">
    <property type="entry name" value="KISc"/>
    <property type="match status" value="1"/>
</dbReference>
<dbReference type="Pfam" id="PF11721">
    <property type="entry name" value="Malectin"/>
    <property type="match status" value="1"/>
</dbReference>